<evidence type="ECO:0000256" key="16">
    <source>
        <dbReference type="ARBA" id="ARBA00023010"/>
    </source>
</evidence>
<dbReference type="PANTHER" id="PTHR22806">
    <property type="entry name" value="NUCLEOPORIN NUP37 P37 -RELATED"/>
    <property type="match status" value="1"/>
</dbReference>
<evidence type="ECO:0000313" key="31">
    <source>
        <dbReference type="EnsemblMetazoa" id="AEPI007410-PA"/>
    </source>
</evidence>
<dbReference type="GO" id="GO:0000776">
    <property type="term" value="C:kinetochore"/>
    <property type="evidence" value="ECO:0007669"/>
    <property type="project" value="UniProtKB-KW"/>
</dbReference>
<keyword evidence="32" id="KW-1185">Reference proteome</keyword>
<dbReference type="PROSITE" id="PS50294">
    <property type="entry name" value="WD_REPEATS_REGION"/>
    <property type="match status" value="1"/>
</dbReference>
<reference evidence="31" key="2">
    <citation type="submission" date="2020-05" db="UniProtKB">
        <authorList>
            <consortium name="EnsemblMetazoa"/>
        </authorList>
    </citation>
    <scope>IDENTIFICATION</scope>
    <source>
        <strain evidence="31">Epiroticus2</strain>
    </source>
</reference>
<dbReference type="FunFam" id="2.130.10.10:FF:000168">
    <property type="entry name" value="Nucleoporin Nup37"/>
    <property type="match status" value="1"/>
</dbReference>
<dbReference type="HAMAP" id="MF_00291_B">
    <property type="entry name" value="Ribosomal_uS2_B"/>
    <property type="match status" value="1"/>
</dbReference>
<comment type="subcellular location">
    <subcellularLocation>
        <location evidence="3">Chromosome</location>
        <location evidence="3">Centromere</location>
        <location evidence="3">Kinetochore</location>
    </subcellularLocation>
    <subcellularLocation>
        <location evidence="1">Mitochondrion</location>
    </subcellularLocation>
    <subcellularLocation>
        <location evidence="2">Nucleus</location>
        <location evidence="2">Nuclear pore complex</location>
    </subcellularLocation>
</comment>
<evidence type="ECO:0000256" key="25">
    <source>
        <dbReference type="ARBA" id="ARBA00062724"/>
    </source>
</evidence>
<keyword evidence="16" id="KW-0811">Translocation</keyword>
<dbReference type="InterPro" id="IPR023591">
    <property type="entry name" value="Ribosomal_uS2_flav_dom_sf"/>
</dbReference>
<comment type="function">
    <text evidence="24">Required for mitoribosome formation and stability, and mitochondrial translation.</text>
</comment>
<dbReference type="Proteomes" id="UP000075885">
    <property type="component" value="Unassembled WGS sequence"/>
</dbReference>
<dbReference type="PRINTS" id="PR00395">
    <property type="entry name" value="RIBOSOMALS2"/>
</dbReference>
<evidence type="ECO:0000256" key="11">
    <source>
        <dbReference type="ARBA" id="ARBA00022816"/>
    </source>
</evidence>
<evidence type="ECO:0000256" key="28">
    <source>
        <dbReference type="ARBA" id="ARBA00076652"/>
    </source>
</evidence>
<dbReference type="InterPro" id="IPR005706">
    <property type="entry name" value="Ribosomal_uS2_bac/mit/plastid"/>
</dbReference>
<dbReference type="GO" id="GO:0006412">
    <property type="term" value="P:translation"/>
    <property type="evidence" value="ECO:0007669"/>
    <property type="project" value="InterPro"/>
</dbReference>
<evidence type="ECO:0000256" key="5">
    <source>
        <dbReference type="ARBA" id="ARBA00022448"/>
    </source>
</evidence>
<evidence type="ECO:0000256" key="21">
    <source>
        <dbReference type="ARBA" id="ARBA00023306"/>
    </source>
</evidence>
<dbReference type="GO" id="GO:0051301">
    <property type="term" value="P:cell division"/>
    <property type="evidence" value="ECO:0007669"/>
    <property type="project" value="UniProtKB-KW"/>
</dbReference>
<evidence type="ECO:0000256" key="12">
    <source>
        <dbReference type="ARBA" id="ARBA00022829"/>
    </source>
</evidence>
<evidence type="ECO:0000256" key="29">
    <source>
        <dbReference type="ARBA" id="ARBA00083109"/>
    </source>
</evidence>
<keyword evidence="14" id="KW-0653">Protein transport</keyword>
<dbReference type="GO" id="GO:0031080">
    <property type="term" value="C:nuclear pore outer ring"/>
    <property type="evidence" value="ECO:0007669"/>
    <property type="project" value="InterPro"/>
</dbReference>
<dbReference type="PROSITE" id="PS50082">
    <property type="entry name" value="WD_REPEATS_2"/>
    <property type="match status" value="1"/>
</dbReference>
<evidence type="ECO:0000256" key="4">
    <source>
        <dbReference type="ARBA" id="ARBA00006242"/>
    </source>
</evidence>
<keyword evidence="7 30" id="KW-0853">WD repeat</keyword>
<evidence type="ECO:0000256" key="26">
    <source>
        <dbReference type="ARBA" id="ARBA00068271"/>
    </source>
</evidence>
<evidence type="ECO:0000256" key="8">
    <source>
        <dbReference type="ARBA" id="ARBA00022618"/>
    </source>
</evidence>
<evidence type="ECO:0000256" key="2">
    <source>
        <dbReference type="ARBA" id="ARBA00004567"/>
    </source>
</evidence>
<feature type="repeat" description="WD" evidence="30">
    <location>
        <begin position="116"/>
        <end position="148"/>
    </location>
</feature>
<dbReference type="STRING" id="199890.A0A182PKE3"/>
<dbReference type="GO" id="GO:0015031">
    <property type="term" value="P:protein transport"/>
    <property type="evidence" value="ECO:0007669"/>
    <property type="project" value="UniProtKB-KW"/>
</dbReference>
<keyword evidence="22" id="KW-0137">Centromere</keyword>
<dbReference type="VEuPathDB" id="VectorBase:AEPI007410"/>
<keyword evidence="8" id="KW-0132">Cell division</keyword>
<evidence type="ECO:0000256" key="17">
    <source>
        <dbReference type="ARBA" id="ARBA00023128"/>
    </source>
</evidence>
<evidence type="ECO:0000256" key="9">
    <source>
        <dbReference type="ARBA" id="ARBA00022737"/>
    </source>
</evidence>
<dbReference type="FunFam" id="3.40.50.10490:FF:000026">
    <property type="entry name" value="28S ribosomal protein S2, mitochondrial"/>
    <property type="match status" value="1"/>
</dbReference>
<evidence type="ECO:0000256" key="27">
    <source>
        <dbReference type="ARBA" id="ARBA00071390"/>
    </source>
</evidence>
<dbReference type="GO" id="GO:0051028">
    <property type="term" value="P:mRNA transport"/>
    <property type="evidence" value="ECO:0007669"/>
    <property type="project" value="UniProtKB-KW"/>
</dbReference>
<evidence type="ECO:0000256" key="13">
    <source>
        <dbReference type="ARBA" id="ARBA00022838"/>
    </source>
</evidence>
<keyword evidence="5" id="KW-0813">Transport</keyword>
<keyword evidence="12" id="KW-0159">Chromosome partition</keyword>
<evidence type="ECO:0000313" key="32">
    <source>
        <dbReference type="Proteomes" id="UP000075885"/>
    </source>
</evidence>
<sequence>MDTKGSPPTHSISLPEQIITFELSAYEWSQNLLCIALMDKLVLGNVRFPEESESECFEWNQLKEIHHKSRPHSVAFAPETSLAVVPKKVVIASAGSDYKVRIFQSDLDQNDTVQVLEGHRSYVNHVSWDPDGEFLASCSDDNSCVLWKCKEDYAQGPSFFFGSAVLTAKWHPEEPGHLLIAEKNGALHLYKVHQKTSMILVETDTNPLSCADWSLTNSAYVAAMARGNVFFWDLKYSSWPLENKPLHDECGHILKFSPHSENVVASIGRPNATLKVMHMKNKLPQVEAKLLLYGGLCWHYQLPYVVAASDRTLCFWKVHPDYFGVHKLFTVEDLFRARVHLGHKEGTLNDNMKGYLYGSRLGHCIIDLDKTVDYMRAALNIAAHIAYRDGIILFFNRNALNAHKVEQTAKECGEFAHTRYWRGGVFTNAKVQFGAVTRLPDLCIFLNTMNNVLDMHTAVRDAAKMNIPTIGIVDTNCNPNLITYPVPGNDDSPAAIELYCKLFKKAILLGKEKRKAHLASEAQ</sequence>
<keyword evidence="9" id="KW-0677">Repeat</keyword>
<keyword evidence="6" id="KW-0158">Chromosome</keyword>
<evidence type="ECO:0000256" key="1">
    <source>
        <dbReference type="ARBA" id="ARBA00004173"/>
    </source>
</evidence>
<dbReference type="PANTHER" id="PTHR22806:SF0">
    <property type="entry name" value="NUCLEOPORIN NUP37"/>
    <property type="match status" value="1"/>
</dbReference>
<evidence type="ECO:0000256" key="19">
    <source>
        <dbReference type="ARBA" id="ARBA00023242"/>
    </source>
</evidence>
<dbReference type="GO" id="GO:0003735">
    <property type="term" value="F:structural constituent of ribosome"/>
    <property type="evidence" value="ECO:0007669"/>
    <property type="project" value="InterPro"/>
</dbReference>
<evidence type="ECO:0000256" key="30">
    <source>
        <dbReference type="PROSITE-ProRule" id="PRU00221"/>
    </source>
</evidence>
<evidence type="ECO:0000256" key="24">
    <source>
        <dbReference type="ARBA" id="ARBA00059792"/>
    </source>
</evidence>
<dbReference type="GO" id="GO:0005743">
    <property type="term" value="C:mitochondrial inner membrane"/>
    <property type="evidence" value="ECO:0007669"/>
    <property type="project" value="UniProtKB-ARBA"/>
</dbReference>
<dbReference type="CDD" id="cd01425">
    <property type="entry name" value="RPS2"/>
    <property type="match status" value="1"/>
</dbReference>
<dbReference type="InterPro" id="IPR018130">
    <property type="entry name" value="Ribosomal_uS2_CS"/>
</dbReference>
<keyword evidence="19" id="KW-0539">Nucleus</keyword>
<dbReference type="SMART" id="SM00320">
    <property type="entry name" value="WD40"/>
    <property type="match status" value="5"/>
</dbReference>
<dbReference type="Pfam" id="PF00400">
    <property type="entry name" value="WD40"/>
    <property type="match status" value="1"/>
</dbReference>
<evidence type="ECO:0000256" key="14">
    <source>
        <dbReference type="ARBA" id="ARBA00022927"/>
    </source>
</evidence>
<dbReference type="Gene3D" id="3.40.50.10490">
    <property type="entry name" value="Glucose-6-phosphate isomerase like protein, domain 1"/>
    <property type="match status" value="1"/>
</dbReference>
<keyword evidence="20" id="KW-0687">Ribonucleoprotein</keyword>
<keyword evidence="15" id="KW-0689">Ribosomal protein</keyword>
<keyword evidence="21" id="KW-0131">Cell cycle</keyword>
<dbReference type="GO" id="GO:0007059">
    <property type="term" value="P:chromosome segregation"/>
    <property type="evidence" value="ECO:0007669"/>
    <property type="project" value="UniProtKB-KW"/>
</dbReference>
<evidence type="ECO:0000256" key="22">
    <source>
        <dbReference type="ARBA" id="ARBA00023328"/>
    </source>
</evidence>
<comment type="function">
    <text evidence="23">Component of the Nup107-160 subcomplex of the nuclear pore complex (NPC). The Nup107-160 subcomplex is required for the assembly of a functional NPC. The Nup107-160 subcomplex is also required for normal kinetochore microtubule attachment, mitotic progression and chromosome segregation.</text>
</comment>
<evidence type="ECO:0000256" key="18">
    <source>
        <dbReference type="ARBA" id="ARBA00023132"/>
    </source>
</evidence>
<dbReference type="Gene3D" id="2.130.10.10">
    <property type="entry name" value="YVTN repeat-like/Quinoprotein amine dehydrogenase"/>
    <property type="match status" value="1"/>
</dbReference>
<keyword evidence="11" id="KW-0509">mRNA transport</keyword>
<protein>
    <recommendedName>
        <fullName evidence="26">Nucleoporin Nup37</fullName>
    </recommendedName>
    <alternativeName>
        <fullName evidence="29">28S ribosomal protein S2, mitochondrial</fullName>
    </alternativeName>
    <alternativeName>
        <fullName evidence="28">Nup107-160 subcomplex subunit Nup37</fullName>
    </alternativeName>
    <alternativeName>
        <fullName evidence="27">Small ribosomal subunit protein uS2m</fullName>
    </alternativeName>
</protein>
<dbReference type="Pfam" id="PF00318">
    <property type="entry name" value="Ribosomal_S2"/>
    <property type="match status" value="2"/>
</dbReference>
<accession>A0A182PKE3</accession>
<dbReference type="InterPro" id="IPR015943">
    <property type="entry name" value="WD40/YVTN_repeat-like_dom_sf"/>
</dbReference>
<dbReference type="InterPro" id="IPR001680">
    <property type="entry name" value="WD40_rpt"/>
</dbReference>
<evidence type="ECO:0000256" key="20">
    <source>
        <dbReference type="ARBA" id="ARBA00023274"/>
    </source>
</evidence>
<dbReference type="AlphaFoldDB" id="A0A182PKE3"/>
<keyword evidence="10" id="KW-0498">Mitosis</keyword>
<comment type="subunit">
    <text evidence="25">Component of the Nup107-160 subcomplex of the nuclear pore complex (NPC). The Nup107-160 subcomplex includes NUP160, NUP133, NUP107, NUP98, NUP85, NUP43, NUP37, SEH1 and SEC13.</text>
</comment>
<dbReference type="SUPFAM" id="SSF50978">
    <property type="entry name" value="WD40 repeat-like"/>
    <property type="match status" value="1"/>
</dbReference>
<comment type="similarity">
    <text evidence="4">Belongs to the universal ribosomal protein uS2 family.</text>
</comment>
<dbReference type="SUPFAM" id="SSF52313">
    <property type="entry name" value="Ribosomal protein S2"/>
    <property type="match status" value="1"/>
</dbReference>
<evidence type="ECO:0000256" key="15">
    <source>
        <dbReference type="ARBA" id="ARBA00022980"/>
    </source>
</evidence>
<evidence type="ECO:0000256" key="10">
    <source>
        <dbReference type="ARBA" id="ARBA00022776"/>
    </source>
</evidence>
<evidence type="ECO:0000256" key="3">
    <source>
        <dbReference type="ARBA" id="ARBA00004629"/>
    </source>
</evidence>
<dbReference type="EnsemblMetazoa" id="AEPI007410-RA">
    <property type="protein sequence ID" value="AEPI007410-PA"/>
    <property type="gene ID" value="AEPI007410"/>
</dbReference>
<evidence type="ECO:0000256" key="23">
    <source>
        <dbReference type="ARBA" id="ARBA00053706"/>
    </source>
</evidence>
<evidence type="ECO:0000256" key="6">
    <source>
        <dbReference type="ARBA" id="ARBA00022454"/>
    </source>
</evidence>
<evidence type="ECO:0000256" key="7">
    <source>
        <dbReference type="ARBA" id="ARBA00022574"/>
    </source>
</evidence>
<keyword evidence="18" id="KW-0906">Nuclear pore complex</keyword>
<name>A0A182PKE3_9DIPT</name>
<proteinExistence type="inferred from homology"/>
<dbReference type="GO" id="GO:0005763">
    <property type="term" value="C:mitochondrial small ribosomal subunit"/>
    <property type="evidence" value="ECO:0007669"/>
    <property type="project" value="UniProtKB-ARBA"/>
</dbReference>
<keyword evidence="17" id="KW-0496">Mitochondrion</keyword>
<dbReference type="InterPro" id="IPR037626">
    <property type="entry name" value="NUP37"/>
</dbReference>
<keyword evidence="13" id="KW-0995">Kinetochore</keyword>
<organism evidence="31 32">
    <name type="scientific">Anopheles epiroticus</name>
    <dbReference type="NCBI Taxonomy" id="199890"/>
    <lineage>
        <taxon>Eukaryota</taxon>
        <taxon>Metazoa</taxon>
        <taxon>Ecdysozoa</taxon>
        <taxon>Arthropoda</taxon>
        <taxon>Hexapoda</taxon>
        <taxon>Insecta</taxon>
        <taxon>Pterygota</taxon>
        <taxon>Neoptera</taxon>
        <taxon>Endopterygota</taxon>
        <taxon>Diptera</taxon>
        <taxon>Nematocera</taxon>
        <taxon>Culicoidea</taxon>
        <taxon>Culicidae</taxon>
        <taxon>Anophelinae</taxon>
        <taxon>Anopheles</taxon>
    </lineage>
</organism>
<dbReference type="InterPro" id="IPR001865">
    <property type="entry name" value="Ribosomal_uS2"/>
</dbReference>
<dbReference type="InterPro" id="IPR036322">
    <property type="entry name" value="WD40_repeat_dom_sf"/>
</dbReference>
<dbReference type="PROSITE" id="PS00962">
    <property type="entry name" value="RIBOSOMAL_S2_1"/>
    <property type="match status" value="1"/>
</dbReference>
<reference evidence="32" key="1">
    <citation type="submission" date="2013-03" db="EMBL/GenBank/DDBJ databases">
        <title>The Genome Sequence of Anopheles epiroticus epiroticus2.</title>
        <authorList>
            <consortium name="The Broad Institute Genomics Platform"/>
            <person name="Neafsey D.E."/>
            <person name="Howell P."/>
            <person name="Walker B."/>
            <person name="Young S.K."/>
            <person name="Zeng Q."/>
            <person name="Gargeya S."/>
            <person name="Fitzgerald M."/>
            <person name="Haas B."/>
            <person name="Abouelleil A."/>
            <person name="Allen A.W."/>
            <person name="Alvarado L."/>
            <person name="Arachchi H.M."/>
            <person name="Berlin A.M."/>
            <person name="Chapman S.B."/>
            <person name="Gainer-Dewar J."/>
            <person name="Goldberg J."/>
            <person name="Griggs A."/>
            <person name="Gujja S."/>
            <person name="Hansen M."/>
            <person name="Howarth C."/>
            <person name="Imamovic A."/>
            <person name="Ireland A."/>
            <person name="Larimer J."/>
            <person name="McCowan C."/>
            <person name="Murphy C."/>
            <person name="Pearson M."/>
            <person name="Poon T.W."/>
            <person name="Priest M."/>
            <person name="Roberts A."/>
            <person name="Saif S."/>
            <person name="Shea T."/>
            <person name="Sisk P."/>
            <person name="Sykes S."/>
            <person name="Wortman J."/>
            <person name="Nusbaum C."/>
            <person name="Birren B."/>
        </authorList>
    </citation>
    <scope>NUCLEOTIDE SEQUENCE [LARGE SCALE GENOMIC DNA]</scope>
    <source>
        <strain evidence="32">Epiroticus2</strain>
    </source>
</reference>